<comment type="similarity">
    <text evidence="2 6">Belongs to the class-I pyridoxal-phosphate-dependent aminotransferase family.</text>
</comment>
<keyword evidence="5" id="KW-0663">Pyridoxal phosphate</keyword>
<proteinExistence type="inferred from homology"/>
<dbReference type="GO" id="GO:0030170">
    <property type="term" value="F:pyridoxal phosphate binding"/>
    <property type="evidence" value="ECO:0007669"/>
    <property type="project" value="InterPro"/>
</dbReference>
<sequence length="372" mass="40783">MPAHPWLADRTDRFDSSGIRKVFDLAAKMANPINLSIGQPDFPVPDALKEAACRAIREDRNGYSQTQGVSELREALQAQIDAEWKHADRKVLITSGTSGALNLAMWALVNPGDEVIMFDPYFVMYPTLTEMVGGVPVVIDTYPDFKLDLARVEAAITPRTKLILLNSPGNPTGVVASAAEARGLAELANKHGVALLSDEIYRQFTYDAALDSPARWNEQTLVVDGFSKSYGVTGWRIGWIHGPSALIDKMAALQQYTFVCAPHPLQHAALEAFHTDITPLVSSYRERRDRVVGGLRSAGYELADTGGAFYVFPKAPAGYATGGAFVERAIENELLIIPGGIFSRRDTHFRMSYAASIETIDRGMEVLARLIR</sequence>
<dbReference type="GO" id="GO:0008483">
    <property type="term" value="F:transaminase activity"/>
    <property type="evidence" value="ECO:0007669"/>
    <property type="project" value="UniProtKB-KW"/>
</dbReference>
<dbReference type="Gene3D" id="3.40.640.10">
    <property type="entry name" value="Type I PLP-dependent aspartate aminotransferase-like (Major domain)"/>
    <property type="match status" value="1"/>
</dbReference>
<dbReference type="InterPro" id="IPR004839">
    <property type="entry name" value="Aminotransferase_I/II_large"/>
</dbReference>
<organism evidence="8 9">
    <name type="scientific">Botrimarina hoheduenensis</name>
    <dbReference type="NCBI Taxonomy" id="2528000"/>
    <lineage>
        <taxon>Bacteria</taxon>
        <taxon>Pseudomonadati</taxon>
        <taxon>Planctomycetota</taxon>
        <taxon>Planctomycetia</taxon>
        <taxon>Pirellulales</taxon>
        <taxon>Lacipirellulaceae</taxon>
        <taxon>Botrimarina</taxon>
    </lineage>
</organism>
<comment type="caution">
    <text evidence="8">The sequence shown here is derived from an EMBL/GenBank/DDBJ whole genome shotgun (WGS) entry which is preliminary data.</text>
</comment>
<gene>
    <name evidence="8" type="ORF">Pla111_29220</name>
</gene>
<evidence type="ECO:0000313" key="8">
    <source>
        <dbReference type="EMBL" id="TWT41545.1"/>
    </source>
</evidence>
<dbReference type="InterPro" id="IPR050596">
    <property type="entry name" value="AspAT/PAT-like"/>
</dbReference>
<evidence type="ECO:0000256" key="1">
    <source>
        <dbReference type="ARBA" id="ARBA00001933"/>
    </source>
</evidence>
<dbReference type="PANTHER" id="PTHR46383">
    <property type="entry name" value="ASPARTATE AMINOTRANSFERASE"/>
    <property type="match status" value="1"/>
</dbReference>
<evidence type="ECO:0000256" key="4">
    <source>
        <dbReference type="ARBA" id="ARBA00022679"/>
    </source>
</evidence>
<dbReference type="GO" id="GO:0006520">
    <property type="term" value="P:amino acid metabolic process"/>
    <property type="evidence" value="ECO:0007669"/>
    <property type="project" value="InterPro"/>
</dbReference>
<evidence type="ECO:0000256" key="3">
    <source>
        <dbReference type="ARBA" id="ARBA00022576"/>
    </source>
</evidence>
<evidence type="ECO:0000256" key="6">
    <source>
        <dbReference type="RuleBase" id="RU000481"/>
    </source>
</evidence>
<dbReference type="Proteomes" id="UP000318995">
    <property type="component" value="Unassembled WGS sequence"/>
</dbReference>
<dbReference type="InterPro" id="IPR015424">
    <property type="entry name" value="PyrdxlP-dep_Trfase"/>
</dbReference>
<reference evidence="8 9" key="1">
    <citation type="submission" date="2019-02" db="EMBL/GenBank/DDBJ databases">
        <title>Deep-cultivation of Planctomycetes and their phenomic and genomic characterization uncovers novel biology.</title>
        <authorList>
            <person name="Wiegand S."/>
            <person name="Jogler M."/>
            <person name="Boedeker C."/>
            <person name="Pinto D."/>
            <person name="Vollmers J."/>
            <person name="Rivas-Marin E."/>
            <person name="Kohn T."/>
            <person name="Peeters S.H."/>
            <person name="Heuer A."/>
            <person name="Rast P."/>
            <person name="Oberbeckmann S."/>
            <person name="Bunk B."/>
            <person name="Jeske O."/>
            <person name="Meyerdierks A."/>
            <person name="Storesund J.E."/>
            <person name="Kallscheuer N."/>
            <person name="Luecker S."/>
            <person name="Lage O.M."/>
            <person name="Pohl T."/>
            <person name="Merkel B.J."/>
            <person name="Hornburger P."/>
            <person name="Mueller R.-W."/>
            <person name="Bruemmer F."/>
            <person name="Labrenz M."/>
            <person name="Spormann A.M."/>
            <person name="Op Den Camp H."/>
            <person name="Overmann J."/>
            <person name="Amann R."/>
            <person name="Jetten M.S.M."/>
            <person name="Mascher T."/>
            <person name="Medema M.H."/>
            <person name="Devos D.P."/>
            <person name="Kaster A.-K."/>
            <person name="Ovreas L."/>
            <person name="Rohde M."/>
            <person name="Galperin M.Y."/>
            <person name="Jogler C."/>
        </authorList>
    </citation>
    <scope>NUCLEOTIDE SEQUENCE [LARGE SCALE GENOMIC DNA]</scope>
    <source>
        <strain evidence="8 9">Pla111</strain>
    </source>
</reference>
<evidence type="ECO:0000313" key="9">
    <source>
        <dbReference type="Proteomes" id="UP000318995"/>
    </source>
</evidence>
<dbReference type="InterPro" id="IPR004838">
    <property type="entry name" value="NHTrfase_class1_PyrdxlP-BS"/>
</dbReference>
<dbReference type="PROSITE" id="PS00105">
    <property type="entry name" value="AA_TRANSFER_CLASS_1"/>
    <property type="match status" value="1"/>
</dbReference>
<dbReference type="EMBL" id="SJPH01000008">
    <property type="protein sequence ID" value="TWT41545.1"/>
    <property type="molecule type" value="Genomic_DNA"/>
</dbReference>
<evidence type="ECO:0000256" key="2">
    <source>
        <dbReference type="ARBA" id="ARBA00007441"/>
    </source>
</evidence>
<keyword evidence="4 6" id="KW-0808">Transferase</keyword>
<dbReference type="Pfam" id="PF00155">
    <property type="entry name" value="Aminotran_1_2"/>
    <property type="match status" value="1"/>
</dbReference>
<dbReference type="OrthoDB" id="231967at2"/>
<dbReference type="EC" id="2.6.1.-" evidence="6"/>
<comment type="cofactor">
    <cofactor evidence="1 6">
        <name>pyridoxal 5'-phosphate</name>
        <dbReference type="ChEBI" id="CHEBI:597326"/>
    </cofactor>
</comment>
<feature type="domain" description="Aminotransferase class I/classII large" evidence="7">
    <location>
        <begin position="32"/>
        <end position="366"/>
    </location>
</feature>
<accession>A0A5C5VUF1</accession>
<dbReference type="SUPFAM" id="SSF53383">
    <property type="entry name" value="PLP-dependent transferases"/>
    <property type="match status" value="1"/>
</dbReference>
<evidence type="ECO:0000256" key="5">
    <source>
        <dbReference type="ARBA" id="ARBA00022898"/>
    </source>
</evidence>
<evidence type="ECO:0000259" key="7">
    <source>
        <dbReference type="Pfam" id="PF00155"/>
    </source>
</evidence>
<dbReference type="InterPro" id="IPR015421">
    <property type="entry name" value="PyrdxlP-dep_Trfase_major"/>
</dbReference>
<dbReference type="AlphaFoldDB" id="A0A5C5VUF1"/>
<dbReference type="RefSeq" id="WP_146575134.1">
    <property type="nucleotide sequence ID" value="NZ_SJPH01000008.1"/>
</dbReference>
<dbReference type="PANTHER" id="PTHR46383:SF1">
    <property type="entry name" value="ASPARTATE AMINOTRANSFERASE"/>
    <property type="match status" value="1"/>
</dbReference>
<dbReference type="CDD" id="cd00609">
    <property type="entry name" value="AAT_like"/>
    <property type="match status" value="1"/>
</dbReference>
<protein>
    <recommendedName>
        <fullName evidence="6">Aminotransferase</fullName>
        <ecNumber evidence="6">2.6.1.-</ecNumber>
    </recommendedName>
</protein>
<keyword evidence="9" id="KW-1185">Reference proteome</keyword>
<keyword evidence="3 6" id="KW-0032">Aminotransferase</keyword>
<name>A0A5C5VUF1_9BACT</name>